<dbReference type="PANTHER" id="PTHR10361">
    <property type="entry name" value="SODIUM-BILE ACID COTRANSPORTER"/>
    <property type="match status" value="1"/>
</dbReference>
<evidence type="ECO:0008006" key="8">
    <source>
        <dbReference type="Google" id="ProtNLM"/>
    </source>
</evidence>
<dbReference type="AlphaFoldDB" id="A0A1B1UC50"/>
<dbReference type="PANTHER" id="PTHR10361:SF28">
    <property type="entry name" value="P3 PROTEIN-RELATED"/>
    <property type="match status" value="1"/>
</dbReference>
<gene>
    <name evidence="6" type="ORF">LMTR13_09330</name>
</gene>
<dbReference type="Proteomes" id="UP000092839">
    <property type="component" value="Chromosome"/>
</dbReference>
<name>A0A1B1UC50_9BRAD</name>
<comment type="subcellular location">
    <subcellularLocation>
        <location evidence="1">Membrane</location>
        <topology evidence="1">Multi-pass membrane protein</topology>
    </subcellularLocation>
</comment>
<dbReference type="OrthoDB" id="9806785at2"/>
<evidence type="ECO:0000256" key="2">
    <source>
        <dbReference type="ARBA" id="ARBA00022692"/>
    </source>
</evidence>
<feature type="transmembrane region" description="Helical" evidence="5">
    <location>
        <begin position="183"/>
        <end position="203"/>
    </location>
</feature>
<dbReference type="InterPro" id="IPR004710">
    <property type="entry name" value="Bilac:Na_transpt"/>
</dbReference>
<evidence type="ECO:0000256" key="1">
    <source>
        <dbReference type="ARBA" id="ARBA00004141"/>
    </source>
</evidence>
<accession>A0A1B1UC50</accession>
<evidence type="ECO:0000256" key="5">
    <source>
        <dbReference type="SAM" id="Phobius"/>
    </source>
</evidence>
<dbReference type="Pfam" id="PF01758">
    <property type="entry name" value="SBF"/>
    <property type="match status" value="1"/>
</dbReference>
<feature type="transmembrane region" description="Helical" evidence="5">
    <location>
        <begin position="271"/>
        <end position="293"/>
    </location>
</feature>
<evidence type="ECO:0000256" key="3">
    <source>
        <dbReference type="ARBA" id="ARBA00022989"/>
    </source>
</evidence>
<dbReference type="STRING" id="1274631.LMTR13_09330"/>
<dbReference type="RefSeq" id="WP_065727617.1">
    <property type="nucleotide sequence ID" value="NZ_CP016428.1"/>
</dbReference>
<feature type="transmembrane region" description="Helical" evidence="5">
    <location>
        <begin position="48"/>
        <end position="71"/>
    </location>
</feature>
<evidence type="ECO:0000313" key="6">
    <source>
        <dbReference type="EMBL" id="ANW00338.1"/>
    </source>
</evidence>
<feature type="transmembrane region" description="Helical" evidence="5">
    <location>
        <begin position="150"/>
        <end position="171"/>
    </location>
</feature>
<dbReference type="InterPro" id="IPR002657">
    <property type="entry name" value="BilAc:Na_symport/Acr3"/>
</dbReference>
<proteinExistence type="predicted"/>
<keyword evidence="2 5" id="KW-0812">Transmembrane</keyword>
<keyword evidence="3 5" id="KW-1133">Transmembrane helix</keyword>
<protein>
    <recommendedName>
        <fullName evidence="8">Bile acid:sodium symporter family protein</fullName>
    </recommendedName>
</protein>
<feature type="transmembrane region" description="Helical" evidence="5">
    <location>
        <begin position="108"/>
        <end position="130"/>
    </location>
</feature>
<reference evidence="6 7" key="1">
    <citation type="submission" date="2016-07" db="EMBL/GenBank/DDBJ databases">
        <title>Complete genome sequence of Bradyrhizobium icense LMTR 13T, a potential inoculant strain isolated from lima bean (Phaseolus lunatus) in Peru.</title>
        <authorList>
            <person name="Ormeno-Orrillo E."/>
            <person name="Duran D."/>
            <person name="Rogel M.A."/>
            <person name="Rey L."/>
            <person name="Imperial J."/>
            <person name="Ruiz-Argueso T."/>
            <person name="Martinez-Romero E."/>
        </authorList>
    </citation>
    <scope>NUCLEOTIDE SEQUENCE [LARGE SCALE GENOMIC DNA]</scope>
    <source>
        <strain evidence="6 7">LMTR 13</strain>
    </source>
</reference>
<feature type="transmembrane region" description="Helical" evidence="5">
    <location>
        <begin position="244"/>
        <end position="265"/>
    </location>
</feature>
<dbReference type="GO" id="GO:0016020">
    <property type="term" value="C:membrane"/>
    <property type="evidence" value="ECO:0007669"/>
    <property type="project" value="UniProtKB-SubCell"/>
</dbReference>
<dbReference type="EMBL" id="CP016428">
    <property type="protein sequence ID" value="ANW00338.1"/>
    <property type="molecule type" value="Genomic_DNA"/>
</dbReference>
<dbReference type="InterPro" id="IPR038770">
    <property type="entry name" value="Na+/solute_symporter_sf"/>
</dbReference>
<keyword evidence="7" id="KW-1185">Reference proteome</keyword>
<evidence type="ECO:0000313" key="7">
    <source>
        <dbReference type="Proteomes" id="UP000092839"/>
    </source>
</evidence>
<feature type="transmembrane region" description="Helical" evidence="5">
    <location>
        <begin position="15"/>
        <end position="36"/>
    </location>
</feature>
<feature type="transmembrane region" description="Helical" evidence="5">
    <location>
        <begin position="77"/>
        <end position="96"/>
    </location>
</feature>
<evidence type="ECO:0000256" key="4">
    <source>
        <dbReference type="ARBA" id="ARBA00023136"/>
    </source>
</evidence>
<keyword evidence="4 5" id="KW-0472">Membrane</keyword>
<feature type="transmembrane region" description="Helical" evidence="5">
    <location>
        <begin position="209"/>
        <end position="232"/>
    </location>
</feature>
<dbReference type="KEGG" id="bic:LMTR13_09330"/>
<dbReference type="Gene3D" id="1.20.1530.20">
    <property type="match status" value="1"/>
</dbReference>
<organism evidence="6 7">
    <name type="scientific">Bradyrhizobium icense</name>
    <dbReference type="NCBI Taxonomy" id="1274631"/>
    <lineage>
        <taxon>Bacteria</taxon>
        <taxon>Pseudomonadati</taxon>
        <taxon>Pseudomonadota</taxon>
        <taxon>Alphaproteobacteria</taxon>
        <taxon>Hyphomicrobiales</taxon>
        <taxon>Nitrobacteraceae</taxon>
        <taxon>Bradyrhizobium</taxon>
    </lineage>
</organism>
<sequence length="321" mass="33715">MEAIDQALFNFSPKIGMAVAVMVGFLVFAVALDLTWDQFRRVLRKPKAPGIGLLAQYLILPGVAFGVGLLIAGTPSIALGLLLVACCPAGALSNYLTGVARGSVATSVSMTATSTLFSVLVTPLLFAFWASMNPETKAVLEQIEIDPKRAAMVLLIMLIVPVAAGLIIRAWRPETADKIRLSARRIAGVVFAVVVAILLLGNVKVLGSFAQIALLPVLITFAIAVVLGWGLARVSGPMAADRRAVTLEVAFQNVALAVGLAVAFFPELAGVAITSILWGVVHLTIGFAIAAMWMRIPIADDPAVASRSLLSSYRSASAPRT</sequence>